<protein>
    <submittedName>
        <fullName evidence="1">Uncharacterized protein</fullName>
    </submittedName>
</protein>
<accession>A0A381TQA9</accession>
<name>A0A381TQA9_9ZZZZ</name>
<evidence type="ECO:0000313" key="1">
    <source>
        <dbReference type="EMBL" id="SVA17017.1"/>
    </source>
</evidence>
<reference evidence="1" key="1">
    <citation type="submission" date="2018-05" db="EMBL/GenBank/DDBJ databases">
        <authorList>
            <person name="Lanie J.A."/>
            <person name="Ng W.-L."/>
            <person name="Kazmierczak K.M."/>
            <person name="Andrzejewski T.M."/>
            <person name="Davidsen T.M."/>
            <person name="Wayne K.J."/>
            <person name="Tettelin H."/>
            <person name="Glass J.I."/>
            <person name="Rusch D."/>
            <person name="Podicherti R."/>
            <person name="Tsui H.-C.T."/>
            <person name="Winkler M.E."/>
        </authorList>
    </citation>
    <scope>NUCLEOTIDE SEQUENCE</scope>
</reference>
<organism evidence="1">
    <name type="scientific">marine metagenome</name>
    <dbReference type="NCBI Taxonomy" id="408172"/>
    <lineage>
        <taxon>unclassified sequences</taxon>
        <taxon>metagenomes</taxon>
        <taxon>ecological metagenomes</taxon>
    </lineage>
</organism>
<dbReference type="EMBL" id="UINC01004811">
    <property type="protein sequence ID" value="SVA17017.1"/>
    <property type="molecule type" value="Genomic_DNA"/>
</dbReference>
<proteinExistence type="predicted"/>
<dbReference type="AlphaFoldDB" id="A0A381TQA9"/>
<sequence length="501" mass="52689">MAYTIDRYSGVTLVVVEDGTVDQTTDIKLVGKNYAGYGEIQNENFLHLLENFSGAAQPPKAISGQIWFDATASKLKFYDGSKFRTTGGAEVATTAPAGLATGDLWWDSANEQLYAYSGSGYVLIGPQGIGATVSQMVTATVRDTTSVNRIIIKAIVNDEVIFIISSVAFTIDSTDPSNAITGFDSIKKGTTLRNTINATGGVTSTTDYYWGTASNALLLNGKSDTDFALAGAGAFTTLTTFADAGIAIGDSNDMKIYIENDNEGVIQNQVGTLIKFKLDDNLGNVKEPLTMDATGMYPPTTDTFELGKTALKFANIYATAFTGLASQAETLKVGANFRSADTASSNNTVAVRDGSANIFANEFHGTATAAQYADLAEKYTTDKEYDIGTVVAVSGIAGTELKECDVTNEDKALGFTPPAPVGVISENPAFLMNKDASGQNVALKGRVPVRVTGPVVKGQSIYAGRTGTATTVIENDALIVGVALESNASTSEKLVECILKV</sequence>
<gene>
    <name evidence="1" type="ORF">METZ01_LOCUS69871</name>
</gene>